<dbReference type="InterPro" id="IPR016135">
    <property type="entry name" value="UBQ-conjugating_enzyme/RWD"/>
</dbReference>
<evidence type="ECO:0000313" key="3">
    <source>
        <dbReference type="Proteomes" id="UP001243330"/>
    </source>
</evidence>
<evidence type="ECO:0000313" key="2">
    <source>
        <dbReference type="EMBL" id="KAK1857314.1"/>
    </source>
</evidence>
<dbReference type="AlphaFoldDB" id="A0AAD9B4H5"/>
<dbReference type="SUPFAM" id="SSF54495">
    <property type="entry name" value="UBC-like"/>
    <property type="match status" value="1"/>
</dbReference>
<name>A0AAD9B4H5_9PEZI</name>
<protein>
    <submittedName>
        <fullName evidence="2">Ubiquitin-conjugating enzyme e2 2</fullName>
    </submittedName>
</protein>
<reference evidence="2" key="1">
    <citation type="submission" date="2023-01" db="EMBL/GenBank/DDBJ databases">
        <title>Colletotrichum chrysophilum M932 genome sequence.</title>
        <authorList>
            <person name="Baroncelli R."/>
        </authorList>
    </citation>
    <scope>NUCLEOTIDE SEQUENCE</scope>
    <source>
        <strain evidence="2">M932</strain>
    </source>
</reference>
<keyword evidence="3" id="KW-1185">Reference proteome</keyword>
<evidence type="ECO:0000256" key="1">
    <source>
        <dbReference type="SAM" id="MobiDB-lite"/>
    </source>
</evidence>
<feature type="compositionally biased region" description="Low complexity" evidence="1">
    <location>
        <begin position="74"/>
        <end position="101"/>
    </location>
</feature>
<dbReference type="EMBL" id="JAQOWY010000001">
    <property type="protein sequence ID" value="KAK1857314.1"/>
    <property type="molecule type" value="Genomic_DNA"/>
</dbReference>
<dbReference type="Gene3D" id="3.10.110.10">
    <property type="entry name" value="Ubiquitin Conjugating Enzyme"/>
    <property type="match status" value="1"/>
</dbReference>
<proteinExistence type="predicted"/>
<sequence length="126" mass="13571">MSTAARRRLMRDFKRMQTDPPAGVSASPVPDNVMTWYARPSTGRPAFPHVTYRSSPGMPLSSDLPIRPSRTEPSDSSCSSRSNTPTSRPPSSSSARCSIPTSTPPGSSAWISCKTDGALHMTSQRC</sequence>
<accession>A0AAD9B4H5</accession>
<comment type="caution">
    <text evidence="2">The sequence shown here is derived from an EMBL/GenBank/DDBJ whole genome shotgun (WGS) entry which is preliminary data.</text>
</comment>
<dbReference type="Proteomes" id="UP001243330">
    <property type="component" value="Unassembled WGS sequence"/>
</dbReference>
<organism evidence="2 3">
    <name type="scientific">Colletotrichum chrysophilum</name>
    <dbReference type="NCBI Taxonomy" id="1836956"/>
    <lineage>
        <taxon>Eukaryota</taxon>
        <taxon>Fungi</taxon>
        <taxon>Dikarya</taxon>
        <taxon>Ascomycota</taxon>
        <taxon>Pezizomycotina</taxon>
        <taxon>Sordariomycetes</taxon>
        <taxon>Hypocreomycetidae</taxon>
        <taxon>Glomerellales</taxon>
        <taxon>Glomerellaceae</taxon>
        <taxon>Colletotrichum</taxon>
        <taxon>Colletotrichum gloeosporioides species complex</taxon>
    </lineage>
</organism>
<feature type="region of interest" description="Disordered" evidence="1">
    <location>
        <begin position="1"/>
        <end position="112"/>
    </location>
</feature>
<gene>
    <name evidence="2" type="ORF">CCHR01_00095</name>
</gene>